<dbReference type="AlphaFoldDB" id="A0A3E2B3E8"/>
<keyword evidence="3" id="KW-1185">Reference proteome</keyword>
<keyword evidence="1" id="KW-0732">Signal</keyword>
<dbReference type="RefSeq" id="WP_117142273.1">
    <property type="nucleotide sequence ID" value="NZ_DBFAIM010000200.1"/>
</dbReference>
<dbReference type="Proteomes" id="UP000260649">
    <property type="component" value="Unassembled WGS sequence"/>
</dbReference>
<feature type="chain" id="PRO_5039063201" evidence="1">
    <location>
        <begin position="18"/>
        <end position="158"/>
    </location>
</feature>
<sequence length="158" mass="17156">MRYLFYGMFLMMILGLAACTPQETASISAEPVQDTAAVEPIMPDKPVLTLGENGQGTLATPVSVGEDYGVLVTLSFQYSDKEGKKQITGIGEATVENAKGWFHVNRVAEIDREHIYLSDDGWQATVPFTYYVSLGSGYDAYDSAAVISLNADMPMSQP</sequence>
<dbReference type="GeneID" id="97995492"/>
<reference evidence="2 3" key="1">
    <citation type="submission" date="2018-07" db="EMBL/GenBank/DDBJ databases">
        <title>GABA Modulating Bacteria of the Human Gut Microbiota.</title>
        <authorList>
            <person name="Strandwitz P."/>
            <person name="Kim K.H."/>
            <person name="Terekhova D."/>
            <person name="Liu J.K."/>
            <person name="Sharma A."/>
            <person name="Levering J."/>
            <person name="Mcdonald D."/>
            <person name="Dietrich D."/>
            <person name="Ramadhar T.R."/>
            <person name="Lekbua A."/>
            <person name="Mroue N."/>
            <person name="Liston C."/>
            <person name="Stewart E.J."/>
            <person name="Dubin M.J."/>
            <person name="Zengler K."/>
            <person name="Knight R."/>
            <person name="Gilbert J.A."/>
            <person name="Clardy J."/>
            <person name="Lewis K."/>
        </authorList>
    </citation>
    <scope>NUCLEOTIDE SEQUENCE [LARGE SCALE GENOMIC DNA]</scope>
    <source>
        <strain evidence="2 3">KLE1738</strain>
    </source>
</reference>
<evidence type="ECO:0000256" key="1">
    <source>
        <dbReference type="SAM" id="SignalP"/>
    </source>
</evidence>
<evidence type="ECO:0000313" key="2">
    <source>
        <dbReference type="EMBL" id="RFT06550.1"/>
    </source>
</evidence>
<dbReference type="PROSITE" id="PS51257">
    <property type="entry name" value="PROKAR_LIPOPROTEIN"/>
    <property type="match status" value="1"/>
</dbReference>
<protein>
    <submittedName>
        <fullName evidence="2">Uncharacterized protein</fullName>
    </submittedName>
</protein>
<dbReference type="EMBL" id="QQRQ01000009">
    <property type="protein sequence ID" value="RFT06550.1"/>
    <property type="molecule type" value="Genomic_DNA"/>
</dbReference>
<gene>
    <name evidence="2" type="ORF">DV520_07090</name>
</gene>
<feature type="signal peptide" evidence="1">
    <location>
        <begin position="1"/>
        <end position="17"/>
    </location>
</feature>
<organism evidence="2 3">
    <name type="scientific">Evtepia gabavorous</name>
    <dbReference type="NCBI Taxonomy" id="2211183"/>
    <lineage>
        <taxon>Bacteria</taxon>
        <taxon>Bacillati</taxon>
        <taxon>Bacillota</taxon>
        <taxon>Clostridia</taxon>
        <taxon>Eubacteriales</taxon>
        <taxon>Evtepia</taxon>
    </lineage>
</organism>
<name>A0A3E2B3E8_9FIRM</name>
<comment type="caution">
    <text evidence="2">The sequence shown here is derived from an EMBL/GenBank/DDBJ whole genome shotgun (WGS) entry which is preliminary data.</text>
</comment>
<proteinExistence type="predicted"/>
<evidence type="ECO:0000313" key="3">
    <source>
        <dbReference type="Proteomes" id="UP000260649"/>
    </source>
</evidence>
<accession>A0A3E2B3E8</accession>